<accession>A0A6L9SG47</accession>
<feature type="compositionally biased region" description="Basic and acidic residues" evidence="1">
    <location>
        <begin position="1"/>
        <end position="14"/>
    </location>
</feature>
<keyword evidence="2" id="KW-0472">Membrane</keyword>
<evidence type="ECO:0000256" key="1">
    <source>
        <dbReference type="SAM" id="MobiDB-lite"/>
    </source>
</evidence>
<evidence type="ECO:0000313" key="4">
    <source>
        <dbReference type="Proteomes" id="UP000475214"/>
    </source>
</evidence>
<name>A0A6L9SG47_9ACTN</name>
<keyword evidence="2" id="KW-1133">Transmembrane helix</keyword>
<dbReference type="EMBL" id="JAAGOA010000032">
    <property type="protein sequence ID" value="NEE04325.1"/>
    <property type="molecule type" value="Genomic_DNA"/>
</dbReference>
<dbReference type="Proteomes" id="UP000475214">
    <property type="component" value="Unassembled WGS sequence"/>
</dbReference>
<evidence type="ECO:0000313" key="3">
    <source>
        <dbReference type="EMBL" id="NEE04325.1"/>
    </source>
</evidence>
<feature type="region of interest" description="Disordered" evidence="1">
    <location>
        <begin position="1"/>
        <end position="23"/>
    </location>
</feature>
<feature type="transmembrane region" description="Helical" evidence="2">
    <location>
        <begin position="25"/>
        <end position="48"/>
    </location>
</feature>
<dbReference type="InterPro" id="IPR008928">
    <property type="entry name" value="6-hairpin_glycosidase_sf"/>
</dbReference>
<reference evidence="3 4" key="1">
    <citation type="submission" date="2020-02" db="EMBL/GenBank/DDBJ databases">
        <authorList>
            <person name="Li X.-J."/>
            <person name="Han X.-M."/>
        </authorList>
    </citation>
    <scope>NUCLEOTIDE SEQUENCE [LARGE SCALE GENOMIC DNA]</scope>
    <source>
        <strain evidence="3 4">CCTCC AB 2017055</strain>
    </source>
</reference>
<dbReference type="PROSITE" id="PS51318">
    <property type="entry name" value="TAT"/>
    <property type="match status" value="1"/>
</dbReference>
<proteinExistence type="predicted"/>
<dbReference type="GO" id="GO:0005975">
    <property type="term" value="P:carbohydrate metabolic process"/>
    <property type="evidence" value="ECO:0007669"/>
    <property type="project" value="InterPro"/>
</dbReference>
<keyword evidence="2" id="KW-0812">Transmembrane</keyword>
<keyword evidence="4" id="KW-1185">Reference proteome</keyword>
<organism evidence="3 4">
    <name type="scientific">Phytoactinopolyspora halotolerans</name>
    <dbReference type="NCBI Taxonomy" id="1981512"/>
    <lineage>
        <taxon>Bacteria</taxon>
        <taxon>Bacillati</taxon>
        <taxon>Actinomycetota</taxon>
        <taxon>Actinomycetes</taxon>
        <taxon>Jiangellales</taxon>
        <taxon>Jiangellaceae</taxon>
        <taxon>Phytoactinopolyspora</taxon>
    </lineage>
</organism>
<evidence type="ECO:0000256" key="2">
    <source>
        <dbReference type="SAM" id="Phobius"/>
    </source>
</evidence>
<sequence>MNDRSRHTSHDTPAKRQGGTTRRTFLGRALGVGAASLGATVAPALGALSLPGTRPQAASAAGGGEYDSVTREAFDRLDQSFNDGHGWKDETNDKDSSGLSGKLAWGEAYLLQGYALMYQTYRDTYYLDKMVDHIDHVLANRDSERGVRDYRGASHPAWRADHHYTVGTTVVPDTQGRPVLQVRTALAYADDAVATVSPGSRDGTFRLDVRHRFYDRTTSYDNLVLDTSSADYAVDRVLRGFRTESPDRVQVTLKDLRPGGSAQDTVAIGDYQMTSPPYVFGVHTGQIALPLVMFARIVRSDPNLRANARYRKRADTYLTAAEEAVAVHDPEWRETELGEGYYVASPDAPVWWAGIDLPINQFLALGRATLQLAAVTGDARYVDRTRAMARTLHDDLTITESGAYVWTYWWSKGRVYSGWDIDDPASQYRPWLPGNQSAEDVSHGQIDMNFALEMFRDIPVFAGAGEPVFTGADMERFAATFTQNIAVVADDGTLTVNRFIDGRGPIGLEAYERQAGAWAGLTPWDGSILTHLRDMFNGHDYAVFPSTAYDVARLNHAAQPDDHEQ</sequence>
<dbReference type="InterPro" id="IPR006311">
    <property type="entry name" value="TAT_signal"/>
</dbReference>
<dbReference type="SUPFAM" id="SSF48208">
    <property type="entry name" value="Six-hairpin glycosidases"/>
    <property type="match status" value="1"/>
</dbReference>
<dbReference type="AlphaFoldDB" id="A0A6L9SG47"/>
<dbReference type="RefSeq" id="WP_163744756.1">
    <property type="nucleotide sequence ID" value="NZ_JAAGOA010000032.1"/>
</dbReference>
<comment type="caution">
    <text evidence="3">The sequence shown here is derived from an EMBL/GenBank/DDBJ whole genome shotgun (WGS) entry which is preliminary data.</text>
</comment>
<protein>
    <submittedName>
        <fullName evidence="3">Uncharacterized protein</fullName>
    </submittedName>
</protein>
<gene>
    <name evidence="3" type="ORF">G1H10_29555</name>
</gene>